<dbReference type="PANTHER" id="PTHR22744">
    <property type="entry name" value="HELIX LOOP HELIX PROTEIN 21-RELATED"/>
    <property type="match status" value="1"/>
</dbReference>
<name>A0A914L6G6_MELIC</name>
<dbReference type="InterPro" id="IPR011333">
    <property type="entry name" value="SKP1/BTB/POZ_sf"/>
</dbReference>
<proteinExistence type="predicted"/>
<evidence type="ECO:0000313" key="3">
    <source>
        <dbReference type="WBParaSite" id="Minc3s00303g09763"/>
    </source>
</evidence>
<dbReference type="InterPro" id="IPR000210">
    <property type="entry name" value="BTB/POZ_dom"/>
</dbReference>
<dbReference type="AlphaFoldDB" id="A0A914L6G6"/>
<accession>A0A914L6G6</accession>
<evidence type="ECO:0000259" key="1">
    <source>
        <dbReference type="Pfam" id="PF00651"/>
    </source>
</evidence>
<dbReference type="Proteomes" id="UP000887563">
    <property type="component" value="Unplaced"/>
</dbReference>
<dbReference type="WBParaSite" id="Minc3s00303g09763">
    <property type="protein sequence ID" value="Minc3s00303g09763"/>
    <property type="gene ID" value="Minc3s00303g09763"/>
</dbReference>
<dbReference type="Pfam" id="PF00651">
    <property type="entry name" value="BTB"/>
    <property type="match status" value="1"/>
</dbReference>
<organism evidence="2 3">
    <name type="scientific">Meloidogyne incognita</name>
    <name type="common">Southern root-knot nematode worm</name>
    <name type="synonym">Oxyuris incognita</name>
    <dbReference type="NCBI Taxonomy" id="6306"/>
    <lineage>
        <taxon>Eukaryota</taxon>
        <taxon>Metazoa</taxon>
        <taxon>Ecdysozoa</taxon>
        <taxon>Nematoda</taxon>
        <taxon>Chromadorea</taxon>
        <taxon>Rhabditida</taxon>
        <taxon>Tylenchina</taxon>
        <taxon>Tylenchomorpha</taxon>
        <taxon>Tylenchoidea</taxon>
        <taxon>Meloidogynidae</taxon>
        <taxon>Meloidogyninae</taxon>
        <taxon>Meloidogyne</taxon>
        <taxon>Meloidogyne incognita group</taxon>
    </lineage>
</organism>
<dbReference type="PANTHER" id="PTHR22744:SF14">
    <property type="entry name" value="BTB DOMAIN-CONTAINING PROTEIN-RELATED"/>
    <property type="match status" value="1"/>
</dbReference>
<sequence length="206" mass="23705">MKIIFLNKYHLATYSYFRTLFFSNWAQRDVDEYDLIASGDDLEAFQQMLAMSYPVDNFPEPSVSKISDILRLADKYDLPIVTERCERLLINGFSGDVGNALPCSSNNANNVCNSCNYIPMVITSNLINIGNIGQNNNNNHTQLHTHSYQHNHANLNQNNNNIEQHFSLIQKLALAERYQLYNLKTHCLDKMSPAHFEQILKFIIEN</sequence>
<protein>
    <submittedName>
        <fullName evidence="3">BTB domain-containing protein</fullName>
    </submittedName>
</protein>
<feature type="domain" description="BTB" evidence="1">
    <location>
        <begin position="4"/>
        <end position="90"/>
    </location>
</feature>
<dbReference type="Gene3D" id="3.30.710.10">
    <property type="entry name" value="Potassium Channel Kv1.1, Chain A"/>
    <property type="match status" value="1"/>
</dbReference>
<reference evidence="3" key="1">
    <citation type="submission" date="2022-11" db="UniProtKB">
        <authorList>
            <consortium name="WormBaseParasite"/>
        </authorList>
    </citation>
    <scope>IDENTIFICATION</scope>
</reference>
<evidence type="ECO:0000313" key="2">
    <source>
        <dbReference type="Proteomes" id="UP000887563"/>
    </source>
</evidence>
<dbReference type="SUPFAM" id="SSF54695">
    <property type="entry name" value="POZ domain"/>
    <property type="match status" value="1"/>
</dbReference>
<keyword evidence="2" id="KW-1185">Reference proteome</keyword>